<proteinExistence type="predicted"/>
<organism evidence="2 3">
    <name type="scientific">Streptosporangium fragile</name>
    <dbReference type="NCBI Taxonomy" id="46186"/>
    <lineage>
        <taxon>Bacteria</taxon>
        <taxon>Bacillati</taxon>
        <taxon>Actinomycetota</taxon>
        <taxon>Actinomycetes</taxon>
        <taxon>Streptosporangiales</taxon>
        <taxon>Streptosporangiaceae</taxon>
        <taxon>Streptosporangium</taxon>
    </lineage>
</organism>
<evidence type="ECO:0000256" key="1">
    <source>
        <dbReference type="SAM" id="MobiDB-lite"/>
    </source>
</evidence>
<dbReference type="Proteomes" id="UP001500831">
    <property type="component" value="Unassembled WGS sequence"/>
</dbReference>
<accession>A0ABN3VW55</accession>
<feature type="region of interest" description="Disordered" evidence="1">
    <location>
        <begin position="1"/>
        <end position="39"/>
    </location>
</feature>
<dbReference type="EMBL" id="BAAAVI010000016">
    <property type="protein sequence ID" value="GAA2866862.1"/>
    <property type="molecule type" value="Genomic_DNA"/>
</dbReference>
<protein>
    <recommendedName>
        <fullName evidence="4">Integrase</fullName>
    </recommendedName>
</protein>
<evidence type="ECO:0008006" key="4">
    <source>
        <dbReference type="Google" id="ProtNLM"/>
    </source>
</evidence>
<comment type="caution">
    <text evidence="2">The sequence shown here is derived from an EMBL/GenBank/DDBJ whole genome shotgun (WGS) entry which is preliminary data.</text>
</comment>
<gene>
    <name evidence="2" type="ORF">GCM10010517_26370</name>
</gene>
<evidence type="ECO:0000313" key="3">
    <source>
        <dbReference type="Proteomes" id="UP001500831"/>
    </source>
</evidence>
<feature type="compositionally biased region" description="Low complexity" evidence="1">
    <location>
        <begin position="28"/>
        <end position="39"/>
    </location>
</feature>
<sequence length="113" mass="11642">MGAARRACGDGPESCAPPGPAPRPHARPAPAGAGPGTAARRAAIPTWLNAGVPAPQVAEWAGHSVDVLLRVYAKCIDGQDADAKRRILDATRPPTMTAPDAPETSARIQHDQP</sequence>
<keyword evidence="3" id="KW-1185">Reference proteome</keyword>
<name>A0ABN3VW55_9ACTN</name>
<feature type="region of interest" description="Disordered" evidence="1">
    <location>
        <begin position="84"/>
        <end position="113"/>
    </location>
</feature>
<evidence type="ECO:0000313" key="2">
    <source>
        <dbReference type="EMBL" id="GAA2866862.1"/>
    </source>
</evidence>
<reference evidence="2 3" key="1">
    <citation type="journal article" date="2019" name="Int. J. Syst. Evol. Microbiol.">
        <title>The Global Catalogue of Microorganisms (GCM) 10K type strain sequencing project: providing services to taxonomists for standard genome sequencing and annotation.</title>
        <authorList>
            <consortium name="The Broad Institute Genomics Platform"/>
            <consortium name="The Broad Institute Genome Sequencing Center for Infectious Disease"/>
            <person name="Wu L."/>
            <person name="Ma J."/>
        </authorList>
    </citation>
    <scope>NUCLEOTIDE SEQUENCE [LARGE SCALE GENOMIC DNA]</scope>
    <source>
        <strain evidence="2 3">JCM 6242</strain>
    </source>
</reference>